<dbReference type="OrthoDB" id="676860at2"/>
<protein>
    <submittedName>
        <fullName evidence="1">Uncharacterized protein</fullName>
    </submittedName>
</protein>
<dbReference type="EMBL" id="FOUZ01000012">
    <property type="protein sequence ID" value="SFN41785.1"/>
    <property type="molecule type" value="Genomic_DNA"/>
</dbReference>
<organism evidence="1 2">
    <name type="scientific">Algoriella xinjiangensis</name>
    <dbReference type="NCBI Taxonomy" id="684065"/>
    <lineage>
        <taxon>Bacteria</taxon>
        <taxon>Pseudomonadati</taxon>
        <taxon>Bacteroidota</taxon>
        <taxon>Flavobacteriia</taxon>
        <taxon>Flavobacteriales</taxon>
        <taxon>Weeksellaceae</taxon>
        <taxon>Algoriella</taxon>
    </lineage>
</organism>
<gene>
    <name evidence="1" type="ORF">SAMN05421738_1128</name>
</gene>
<accession>A0A1I4YUS6</accession>
<sequence>MVTVINFIERTRKDGSSFFVLEVQGGLEMVKSEKTASFYATIKKAFIPSTFDENTCQAIIGTQIPGSIEKVETEPYEYTIKETGEVIKIKHKFEYNPEESLAIIPSQSELLVSGRNMFTGNANMAYA</sequence>
<dbReference type="Proteomes" id="UP000199149">
    <property type="component" value="Unassembled WGS sequence"/>
</dbReference>
<name>A0A1I4YUS6_9FLAO</name>
<evidence type="ECO:0000313" key="1">
    <source>
        <dbReference type="EMBL" id="SFN41785.1"/>
    </source>
</evidence>
<dbReference type="AlphaFoldDB" id="A0A1I4YUS6"/>
<dbReference type="RefSeq" id="WP_092908871.1">
    <property type="nucleotide sequence ID" value="NZ_FOUZ01000012.1"/>
</dbReference>
<evidence type="ECO:0000313" key="2">
    <source>
        <dbReference type="Proteomes" id="UP000199149"/>
    </source>
</evidence>
<keyword evidence="2" id="KW-1185">Reference proteome</keyword>
<reference evidence="2" key="1">
    <citation type="submission" date="2016-10" db="EMBL/GenBank/DDBJ databases">
        <authorList>
            <person name="Varghese N."/>
            <person name="Submissions S."/>
        </authorList>
    </citation>
    <scope>NUCLEOTIDE SEQUENCE [LARGE SCALE GENOMIC DNA]</scope>
    <source>
        <strain evidence="2">XJ109</strain>
    </source>
</reference>
<proteinExistence type="predicted"/>